<feature type="compositionally biased region" description="Polar residues" evidence="1">
    <location>
        <begin position="616"/>
        <end position="633"/>
    </location>
</feature>
<name>A0A1S3JDF7_LINAN</name>
<reference evidence="3" key="1">
    <citation type="submission" date="2025-08" db="UniProtKB">
        <authorList>
            <consortium name="RefSeq"/>
        </authorList>
    </citation>
    <scope>IDENTIFICATION</scope>
    <source>
        <tissue evidence="3">Gonads</tissue>
    </source>
</reference>
<feature type="region of interest" description="Disordered" evidence="1">
    <location>
        <begin position="530"/>
        <end position="551"/>
    </location>
</feature>
<dbReference type="Proteomes" id="UP000085678">
    <property type="component" value="Unplaced"/>
</dbReference>
<feature type="region of interest" description="Disordered" evidence="1">
    <location>
        <begin position="139"/>
        <end position="163"/>
    </location>
</feature>
<evidence type="ECO:0000313" key="3">
    <source>
        <dbReference type="RefSeq" id="XP_013408450.1"/>
    </source>
</evidence>
<evidence type="ECO:0000313" key="2">
    <source>
        <dbReference type="Proteomes" id="UP000085678"/>
    </source>
</evidence>
<feature type="compositionally biased region" description="Basic and acidic residues" evidence="1">
    <location>
        <begin position="530"/>
        <end position="547"/>
    </location>
</feature>
<sequence>MYFHRFPSVDSHTIGVLHGQIPSAVARKELQQRQDPDEEADPPNKTYETPGHEPTPQIIDTSTADVIESAGQEKLHFKFDQKSIAGSNGNQVEGGHVDNFPTKECSTEAKLLSIGASEDISSGEEDSCRSEMSLLSTASEICETSSSSDSSSESEESESLTTVSMLSLPIPDASDNKALFGQTDSFHADEMGEITTAVLASTSKVTLSAFSGLEDTFMTNGKLEEQIPALHQSTTDDSLVSLSSSASTTTVDGSNSAASYSSSFDSISERSLQTPGISFSAVTLETPQTCEKEPVAGPSETSVAEEIGSHTSLHRESLSTTTLCGSEYAPRPNSNSSDSSIPEDFEPFSCLSEVSLSSTPYGPKSPSDIKPVIGYSTSEHSIMEEIVGAIEELAEAVSTMASKDLGSDSEESIPEDLSAFSCLSAMSNPKDAAGPRPDIEYSTSEHSIMEEIFGEYEKPITYKESLSPDPVTNGRRSKQSTTSGKVLANFSCLSEVSLCSNDADPSDMRPGITYSISEYSIMEDIVGVSEKNRDSVSSDSIKAERGSNSDVNDISDVTYSISETSILEEIVRVVENSEDAVSNAAFNMDQQLQGKLSPDETNSLSSVSVMIPTPSPSNLQQKQGSATSENSRSGAAAPTPSVVGNGHDSQDSGLGSRPTTACRTRKTSSDFVMPQPYKTGTKPYRHRSREQAVSVHVYEHNTARSDEGEKSPKVPSAGKRTRPTAAHHRRRRKTTAEHKLVGKTQNTSQLDQNVWDKYSEFNENSYEYESDFED</sequence>
<feature type="region of interest" description="Disordered" evidence="1">
    <location>
        <begin position="29"/>
        <end position="58"/>
    </location>
</feature>
<organism evidence="2 3">
    <name type="scientific">Lingula anatina</name>
    <name type="common">Brachiopod</name>
    <name type="synonym">Lingula unguis</name>
    <dbReference type="NCBI Taxonomy" id="7574"/>
    <lineage>
        <taxon>Eukaryota</taxon>
        <taxon>Metazoa</taxon>
        <taxon>Spiralia</taxon>
        <taxon>Lophotrochozoa</taxon>
        <taxon>Brachiopoda</taxon>
        <taxon>Linguliformea</taxon>
        <taxon>Lingulata</taxon>
        <taxon>Lingulida</taxon>
        <taxon>Linguloidea</taxon>
        <taxon>Lingulidae</taxon>
        <taxon>Lingula</taxon>
    </lineage>
</organism>
<protein>
    <submittedName>
        <fullName evidence="3">Uncharacterized protein LOC106172343</fullName>
    </submittedName>
</protein>
<feature type="compositionally biased region" description="Polar residues" evidence="1">
    <location>
        <begin position="591"/>
        <end position="608"/>
    </location>
</feature>
<keyword evidence="2" id="KW-1185">Reference proteome</keyword>
<feature type="compositionally biased region" description="Low complexity" evidence="1">
    <location>
        <begin position="139"/>
        <end position="151"/>
    </location>
</feature>
<feature type="region of interest" description="Disordered" evidence="1">
    <location>
        <begin position="463"/>
        <end position="482"/>
    </location>
</feature>
<dbReference type="InParanoid" id="A0A1S3JDF7"/>
<feature type="region of interest" description="Disordered" evidence="1">
    <location>
        <begin position="283"/>
        <end position="344"/>
    </location>
</feature>
<dbReference type="AlphaFoldDB" id="A0A1S3JDF7"/>
<evidence type="ECO:0000256" key="1">
    <source>
        <dbReference type="SAM" id="MobiDB-lite"/>
    </source>
</evidence>
<feature type="compositionally biased region" description="Basic residues" evidence="1">
    <location>
        <begin position="719"/>
        <end position="733"/>
    </location>
</feature>
<feature type="region of interest" description="Disordered" evidence="1">
    <location>
        <begin position="591"/>
        <end position="751"/>
    </location>
</feature>
<dbReference type="GeneID" id="106172343"/>
<dbReference type="KEGG" id="lak:106172343"/>
<feature type="compositionally biased region" description="Basic and acidic residues" evidence="1">
    <location>
        <begin position="697"/>
        <end position="712"/>
    </location>
</feature>
<dbReference type="RefSeq" id="XP_013408450.1">
    <property type="nucleotide sequence ID" value="XM_013552996.1"/>
</dbReference>
<feature type="compositionally biased region" description="Polar residues" evidence="1">
    <location>
        <begin position="651"/>
        <end position="662"/>
    </location>
</feature>
<accession>A0A1S3JDF7</accession>
<gene>
    <name evidence="3" type="primary">LOC106172343</name>
</gene>
<proteinExistence type="predicted"/>